<dbReference type="Pfam" id="PF01408">
    <property type="entry name" value="GFO_IDH_MocA"/>
    <property type="match status" value="1"/>
</dbReference>
<evidence type="ECO:0000259" key="1">
    <source>
        <dbReference type="Pfam" id="PF01408"/>
    </source>
</evidence>
<gene>
    <name evidence="2" type="ORF">C8D82_11753</name>
</gene>
<feature type="domain" description="Gfo/Idh/MocA-like oxidoreductase N-terminal" evidence="1">
    <location>
        <begin position="3"/>
        <end position="128"/>
    </location>
</feature>
<dbReference type="InterPro" id="IPR000683">
    <property type="entry name" value="Gfo/Idh/MocA-like_OxRdtase_N"/>
</dbReference>
<dbReference type="AlphaFoldDB" id="A0A2U1AV78"/>
<evidence type="ECO:0000313" key="2">
    <source>
        <dbReference type="EMBL" id="PVY40334.1"/>
    </source>
</evidence>
<protein>
    <submittedName>
        <fullName evidence="2">Putative dehydrogenase</fullName>
    </submittedName>
</protein>
<dbReference type="Gene3D" id="3.30.360.10">
    <property type="entry name" value="Dihydrodipicolinate Reductase, domain 2"/>
    <property type="match status" value="1"/>
</dbReference>
<dbReference type="SUPFAM" id="SSF51735">
    <property type="entry name" value="NAD(P)-binding Rossmann-fold domains"/>
    <property type="match status" value="1"/>
</dbReference>
<dbReference type="InterPro" id="IPR052515">
    <property type="entry name" value="Gfo/Idh/MocA_Oxidoreductase"/>
</dbReference>
<dbReference type="Proteomes" id="UP000245959">
    <property type="component" value="Unassembled WGS sequence"/>
</dbReference>
<reference evidence="2 3" key="1">
    <citation type="submission" date="2018-04" db="EMBL/GenBank/DDBJ databases">
        <title>Genomic Encyclopedia of Type Strains, Phase IV (KMG-IV): sequencing the most valuable type-strain genomes for metagenomic binning, comparative biology and taxonomic classification.</title>
        <authorList>
            <person name="Goeker M."/>
        </authorList>
    </citation>
    <scope>NUCLEOTIDE SEQUENCE [LARGE SCALE GENOMIC DNA]</scope>
    <source>
        <strain evidence="2 3">DSM 14823</strain>
    </source>
</reference>
<dbReference type="SUPFAM" id="SSF55347">
    <property type="entry name" value="Glyceraldehyde-3-phosphate dehydrogenase-like, C-terminal domain"/>
    <property type="match status" value="1"/>
</dbReference>
<comment type="caution">
    <text evidence="2">The sequence shown here is derived from an EMBL/GenBank/DDBJ whole genome shotgun (WGS) entry which is preliminary data.</text>
</comment>
<dbReference type="PANTHER" id="PTHR43249:SF1">
    <property type="entry name" value="D-GLUCOSIDE 3-DEHYDROGENASE"/>
    <property type="match status" value="1"/>
</dbReference>
<dbReference type="PANTHER" id="PTHR43249">
    <property type="entry name" value="UDP-N-ACETYL-2-AMINO-2-DEOXY-D-GLUCURONATE OXIDASE"/>
    <property type="match status" value="1"/>
</dbReference>
<dbReference type="GeneID" id="78295689"/>
<dbReference type="RefSeq" id="WP_116884386.1">
    <property type="nucleotide sequence ID" value="NZ_CABMMC010000036.1"/>
</dbReference>
<name>A0A2U1AV78_9BACT</name>
<dbReference type="Gene3D" id="3.40.50.720">
    <property type="entry name" value="NAD(P)-binding Rossmann-like Domain"/>
    <property type="match status" value="1"/>
</dbReference>
<dbReference type="GO" id="GO:0000166">
    <property type="term" value="F:nucleotide binding"/>
    <property type="evidence" value="ECO:0007669"/>
    <property type="project" value="InterPro"/>
</dbReference>
<sequence>MLNTAIIGISGWGRIHYEDLLRRRERGDIRICAATVINQAEEAEKCAFLQSIGCRIFDSHQAMLSEFGGKLDLCFIPTGIDLHAPMAIEAMRAGANAFIEKPAAAVIEDIAAMQAVERETGKHVWVGFQIACQPEVRRMRALCHSPEFGAIRRIRGIGLAPRTDSYYRRNLWAGKLRKNGAWILDSPYNNALAHYLHLALLFAAAPGEIPEFRSVKAQLFRVNPNLECADNGCILAVSGQGIPVSFHASHTPEKLNDLRIVIDGEHGSVEWTFPGTTYRIGEECVTLTNTGGTELRDLMLDALFARCTGRMQGDCCDLECAAVHTRVVNAAHDSSPVMEVPAGYVEEYRDEELRWGLKGFDGECSAAWREGRLLSRRVYPWLPEPAEVFLEGYRRFGGSLLRQAPVTGSLSAGREGNAGRIAAPCA</sequence>
<accession>A0A2U1AV78</accession>
<organism evidence="2 3">
    <name type="scientific">Victivallis vadensis</name>
    <dbReference type="NCBI Taxonomy" id="172901"/>
    <lineage>
        <taxon>Bacteria</taxon>
        <taxon>Pseudomonadati</taxon>
        <taxon>Lentisphaerota</taxon>
        <taxon>Lentisphaeria</taxon>
        <taxon>Victivallales</taxon>
        <taxon>Victivallaceae</taxon>
        <taxon>Victivallis</taxon>
    </lineage>
</organism>
<dbReference type="InterPro" id="IPR036291">
    <property type="entry name" value="NAD(P)-bd_dom_sf"/>
</dbReference>
<dbReference type="EMBL" id="QEKH01000017">
    <property type="protein sequence ID" value="PVY40334.1"/>
    <property type="molecule type" value="Genomic_DNA"/>
</dbReference>
<proteinExistence type="predicted"/>
<keyword evidence="3" id="KW-1185">Reference proteome</keyword>
<evidence type="ECO:0000313" key="3">
    <source>
        <dbReference type="Proteomes" id="UP000245959"/>
    </source>
</evidence>
<dbReference type="OrthoDB" id="9781966at2"/>